<reference evidence="5" key="1">
    <citation type="journal article" date="2021" name="Sci. Rep.">
        <title>Diploid genomic architecture of Nitzschia inconspicua, an elite biomass production diatom.</title>
        <authorList>
            <person name="Oliver A."/>
            <person name="Podell S."/>
            <person name="Pinowska A."/>
            <person name="Traller J.C."/>
            <person name="Smith S.R."/>
            <person name="McClure R."/>
            <person name="Beliaev A."/>
            <person name="Bohutskyi P."/>
            <person name="Hill E.A."/>
            <person name="Rabines A."/>
            <person name="Zheng H."/>
            <person name="Allen L.Z."/>
            <person name="Kuo A."/>
            <person name="Grigoriev I.V."/>
            <person name="Allen A.E."/>
            <person name="Hazlebeck D."/>
            <person name="Allen E.E."/>
        </authorList>
    </citation>
    <scope>NUCLEOTIDE SEQUENCE</scope>
    <source>
        <strain evidence="5">Hildebrandi</strain>
    </source>
</reference>
<dbReference type="EMBL" id="JAGRRH010000026">
    <property type="protein sequence ID" value="KAG7341729.1"/>
    <property type="molecule type" value="Genomic_DNA"/>
</dbReference>
<evidence type="ECO:0000259" key="4">
    <source>
        <dbReference type="PROSITE" id="PS51352"/>
    </source>
</evidence>
<dbReference type="InterPro" id="IPR017937">
    <property type="entry name" value="Thioredoxin_CS"/>
</dbReference>
<feature type="domain" description="Thioredoxin" evidence="4">
    <location>
        <begin position="19"/>
        <end position="132"/>
    </location>
</feature>
<reference evidence="5" key="2">
    <citation type="submission" date="2021-04" db="EMBL/GenBank/DDBJ databases">
        <authorList>
            <person name="Podell S."/>
        </authorList>
    </citation>
    <scope>NUCLEOTIDE SEQUENCE</scope>
    <source>
        <strain evidence="5">Hildebrandi</strain>
    </source>
</reference>
<protein>
    <submittedName>
        <fullName evidence="5">Thioredoxin</fullName>
    </submittedName>
</protein>
<organism evidence="5 6">
    <name type="scientific">Nitzschia inconspicua</name>
    <dbReference type="NCBI Taxonomy" id="303405"/>
    <lineage>
        <taxon>Eukaryota</taxon>
        <taxon>Sar</taxon>
        <taxon>Stramenopiles</taxon>
        <taxon>Ochrophyta</taxon>
        <taxon>Bacillariophyta</taxon>
        <taxon>Bacillariophyceae</taxon>
        <taxon>Bacillariophycidae</taxon>
        <taxon>Bacillariales</taxon>
        <taxon>Bacillariaceae</taxon>
        <taxon>Nitzschia</taxon>
    </lineage>
</organism>
<name>A0A9K3PE39_9STRA</name>
<evidence type="ECO:0000313" key="6">
    <source>
        <dbReference type="Proteomes" id="UP000693970"/>
    </source>
</evidence>
<dbReference type="CDD" id="cd02961">
    <property type="entry name" value="PDI_a_family"/>
    <property type="match status" value="1"/>
</dbReference>
<evidence type="ECO:0000256" key="1">
    <source>
        <dbReference type="ARBA" id="ARBA00006347"/>
    </source>
</evidence>
<dbReference type="InterPro" id="IPR013766">
    <property type="entry name" value="Thioredoxin_domain"/>
</dbReference>
<dbReference type="PROSITE" id="PS00194">
    <property type="entry name" value="THIOREDOXIN_1"/>
    <property type="match status" value="1"/>
</dbReference>
<evidence type="ECO:0000256" key="3">
    <source>
        <dbReference type="SAM" id="SignalP"/>
    </source>
</evidence>
<keyword evidence="2 3" id="KW-0732">Signal</keyword>
<feature type="signal peptide" evidence="3">
    <location>
        <begin position="1"/>
        <end position="27"/>
    </location>
</feature>
<evidence type="ECO:0000313" key="5">
    <source>
        <dbReference type="EMBL" id="KAG7341729.1"/>
    </source>
</evidence>
<feature type="chain" id="PRO_5039909779" evidence="3">
    <location>
        <begin position="28"/>
        <end position="238"/>
    </location>
</feature>
<comment type="similarity">
    <text evidence="1">Belongs to the protein disulfide isomerase family.</text>
</comment>
<dbReference type="Proteomes" id="UP000693970">
    <property type="component" value="Unassembled WGS sequence"/>
</dbReference>
<sequence length="238" mass="27030">MFRFSARIVSSWLAVVLVLLSQSDVHAISLTTENFAAETGGKAVFIKFFAPWCGHCRAMADDWKKLEDEWSGHEVGLVAEVDCTSDEGQPICEDFQVEGFPTIMYGDPLAAETYDGPRDYEPLAAFAREHISKPICSVFRTEACDEEETKLIESLQAKSSEELEGMVQKVTELVQLEEAEFNEKVMKVQEQYDAIVTEFNNKLNEIKKTHNYKFVDQMLTSRFADSLEEMELGQEQEL</sequence>
<dbReference type="PANTHER" id="PTHR45672">
    <property type="entry name" value="PROTEIN DISULFIDE-ISOMERASE C17H9.14C-RELATED"/>
    <property type="match status" value="1"/>
</dbReference>
<accession>A0A9K3PE39</accession>
<dbReference type="InterPro" id="IPR051063">
    <property type="entry name" value="PDI"/>
</dbReference>
<comment type="caution">
    <text evidence="5">The sequence shown here is derived from an EMBL/GenBank/DDBJ whole genome shotgun (WGS) entry which is preliminary data.</text>
</comment>
<dbReference type="OrthoDB" id="43736at2759"/>
<dbReference type="GO" id="GO:0003756">
    <property type="term" value="F:protein disulfide isomerase activity"/>
    <property type="evidence" value="ECO:0007669"/>
    <property type="project" value="TreeGrafter"/>
</dbReference>
<dbReference type="GO" id="GO:0006457">
    <property type="term" value="P:protein folding"/>
    <property type="evidence" value="ECO:0007669"/>
    <property type="project" value="TreeGrafter"/>
</dbReference>
<proteinExistence type="inferred from homology"/>
<keyword evidence="6" id="KW-1185">Reference proteome</keyword>
<evidence type="ECO:0000256" key="2">
    <source>
        <dbReference type="ARBA" id="ARBA00022729"/>
    </source>
</evidence>
<dbReference type="Pfam" id="PF00085">
    <property type="entry name" value="Thioredoxin"/>
    <property type="match status" value="1"/>
</dbReference>
<dbReference type="AlphaFoldDB" id="A0A9K3PE39"/>
<dbReference type="GO" id="GO:0005783">
    <property type="term" value="C:endoplasmic reticulum"/>
    <property type="evidence" value="ECO:0007669"/>
    <property type="project" value="TreeGrafter"/>
</dbReference>
<dbReference type="PANTHER" id="PTHR45672:SF3">
    <property type="entry name" value="THIOREDOXIN DOMAIN-CONTAINING PROTEIN 5"/>
    <property type="match status" value="1"/>
</dbReference>
<gene>
    <name evidence="5" type="ORF">IV203_023682</name>
</gene>
<dbReference type="PROSITE" id="PS51352">
    <property type="entry name" value="THIOREDOXIN_2"/>
    <property type="match status" value="1"/>
</dbReference>